<name>A0A173S7C5_9FIRM</name>
<dbReference type="InterPro" id="IPR025877">
    <property type="entry name" value="MobA-like_NTP_Trfase"/>
</dbReference>
<dbReference type="RefSeq" id="WP_022170614.1">
    <property type="nucleotide sequence ID" value="NZ_BLYK01000109.1"/>
</dbReference>
<feature type="domain" description="MobA-like NTP transferase" evidence="1">
    <location>
        <begin position="13"/>
        <end position="177"/>
    </location>
</feature>
<dbReference type="EMBL" id="QRNJ01000104">
    <property type="protein sequence ID" value="RHK32735.1"/>
    <property type="molecule type" value="Genomic_DNA"/>
</dbReference>
<evidence type="ECO:0000313" key="3">
    <source>
        <dbReference type="EMBL" id="CUO74535.1"/>
    </source>
</evidence>
<evidence type="ECO:0000259" key="1">
    <source>
        <dbReference type="Pfam" id="PF12804"/>
    </source>
</evidence>
<evidence type="ECO:0000313" key="6">
    <source>
        <dbReference type="EMBL" id="RHN11662.1"/>
    </source>
</evidence>
<evidence type="ECO:0000313" key="2">
    <source>
        <dbReference type="EMBL" id="CUM86384.1"/>
    </source>
</evidence>
<evidence type="ECO:0000313" key="9">
    <source>
        <dbReference type="Proteomes" id="UP000283497"/>
    </source>
</evidence>
<evidence type="ECO:0000313" key="8">
    <source>
        <dbReference type="Proteomes" id="UP000095679"/>
    </source>
</evidence>
<evidence type="ECO:0000313" key="10">
    <source>
        <dbReference type="Proteomes" id="UP000283700"/>
    </source>
</evidence>
<dbReference type="OrthoDB" id="9797742at2"/>
<dbReference type="AlphaFoldDB" id="A0A173S7C5"/>
<dbReference type="Proteomes" id="UP000283497">
    <property type="component" value="Unassembled WGS sequence"/>
</dbReference>
<dbReference type="PANTHER" id="PTHR43777">
    <property type="entry name" value="MOLYBDENUM COFACTOR CYTIDYLYLTRANSFERASE"/>
    <property type="match status" value="1"/>
</dbReference>
<reference evidence="7 8" key="1">
    <citation type="submission" date="2015-09" db="EMBL/GenBank/DDBJ databases">
        <authorList>
            <consortium name="Pathogen Informatics"/>
        </authorList>
    </citation>
    <scope>NUCLEOTIDE SEQUENCE [LARGE SCALE GENOMIC DNA]</scope>
    <source>
        <strain evidence="3 8">2789STDY5834835</strain>
        <strain evidence="2 7">2789STDY5834966</strain>
    </source>
</reference>
<dbReference type="Proteomes" id="UP000095679">
    <property type="component" value="Unassembled WGS sequence"/>
</dbReference>
<dbReference type="Gene3D" id="3.90.550.10">
    <property type="entry name" value="Spore Coat Polysaccharide Biosynthesis Protein SpsA, Chain A"/>
    <property type="match status" value="1"/>
</dbReference>
<sequence length="212" mass="24548">MGENTQNKKIAIIIMASGYSERFGSNKLLESFLDKPLFTYTVDLVASCQAEMKIIATRYEPVIQYVKENVPSMSIVWNAHPERGISESIHLGIRYLKQQKDYEEYAGCCFMVCDQPLLQKESMQELFKSFYTNPEGIHMCATKKREGNPVIFPKQLFDELMALTGDKGGKRVARQHPELVHKVYVSEKELSDMDYKEDKINLEKEHNKHNMR</sequence>
<dbReference type="EMBL" id="QSEP01000049">
    <property type="protein sequence ID" value="RGZ82425.1"/>
    <property type="molecule type" value="Genomic_DNA"/>
</dbReference>
<protein>
    <submittedName>
        <fullName evidence="2">Molybdopterin-guanine dinucleotide biosynthesis protein MobA</fullName>
    </submittedName>
    <submittedName>
        <fullName evidence="4">Nucleotidyltransferase family protein</fullName>
    </submittedName>
</protein>
<dbReference type="EMBL" id="QRQO01000035">
    <property type="protein sequence ID" value="RHN11662.1"/>
    <property type="molecule type" value="Genomic_DNA"/>
</dbReference>
<evidence type="ECO:0000313" key="5">
    <source>
        <dbReference type="EMBL" id="RHK32735.1"/>
    </source>
</evidence>
<evidence type="ECO:0000313" key="4">
    <source>
        <dbReference type="EMBL" id="RGZ82425.1"/>
    </source>
</evidence>
<gene>
    <name evidence="5" type="ORF">DW068_16350</name>
    <name evidence="4" type="ORF">DW972_08725</name>
    <name evidence="6" type="ORF">DWZ29_11530</name>
    <name evidence="3" type="ORF">ERS852450_02330</name>
    <name evidence="2" type="ORF">ERS852578_00732</name>
</gene>
<dbReference type="EMBL" id="CYYC01000006">
    <property type="protein sequence ID" value="CUM86384.1"/>
    <property type="molecule type" value="Genomic_DNA"/>
</dbReference>
<evidence type="ECO:0000313" key="11">
    <source>
        <dbReference type="Proteomes" id="UP000286561"/>
    </source>
</evidence>
<dbReference type="Pfam" id="PF12804">
    <property type="entry name" value="NTP_transf_3"/>
    <property type="match status" value="1"/>
</dbReference>
<dbReference type="Proteomes" id="UP000283700">
    <property type="component" value="Unassembled WGS sequence"/>
</dbReference>
<dbReference type="PANTHER" id="PTHR43777:SF1">
    <property type="entry name" value="MOLYBDENUM COFACTOR CYTIDYLYLTRANSFERASE"/>
    <property type="match status" value="1"/>
</dbReference>
<evidence type="ECO:0000313" key="7">
    <source>
        <dbReference type="Proteomes" id="UP000095390"/>
    </source>
</evidence>
<dbReference type="SUPFAM" id="SSF53448">
    <property type="entry name" value="Nucleotide-diphospho-sugar transferases"/>
    <property type="match status" value="1"/>
</dbReference>
<reference evidence="9 10" key="2">
    <citation type="submission" date="2018-08" db="EMBL/GenBank/DDBJ databases">
        <title>A genome reference for cultivated species of the human gut microbiota.</title>
        <authorList>
            <person name="Zou Y."/>
            <person name="Xue W."/>
            <person name="Luo G."/>
        </authorList>
    </citation>
    <scope>NUCLEOTIDE SEQUENCE [LARGE SCALE GENOMIC DNA]</scope>
    <source>
        <strain evidence="6 10">AF31-17AC</strain>
        <strain evidence="5 9">AF45-14BH</strain>
        <strain evidence="4 11">AM48-23BH</strain>
    </source>
</reference>
<dbReference type="GO" id="GO:0016779">
    <property type="term" value="F:nucleotidyltransferase activity"/>
    <property type="evidence" value="ECO:0007669"/>
    <property type="project" value="UniProtKB-ARBA"/>
</dbReference>
<dbReference type="CDD" id="cd04182">
    <property type="entry name" value="GT_2_like_f"/>
    <property type="match status" value="1"/>
</dbReference>
<dbReference type="Proteomes" id="UP000286561">
    <property type="component" value="Unassembled WGS sequence"/>
</dbReference>
<proteinExistence type="predicted"/>
<accession>A0A173S7C5</accession>
<dbReference type="InterPro" id="IPR029044">
    <property type="entry name" value="Nucleotide-diphossugar_trans"/>
</dbReference>
<keyword evidence="4" id="KW-0808">Transferase</keyword>
<organism evidence="2 7">
    <name type="scientific">Anaerobutyricum hallii</name>
    <dbReference type="NCBI Taxonomy" id="39488"/>
    <lineage>
        <taxon>Bacteria</taxon>
        <taxon>Bacillati</taxon>
        <taxon>Bacillota</taxon>
        <taxon>Clostridia</taxon>
        <taxon>Lachnospirales</taxon>
        <taxon>Lachnospiraceae</taxon>
        <taxon>Anaerobutyricum</taxon>
    </lineage>
</organism>
<dbReference type="EMBL" id="CYZL01000023">
    <property type="protein sequence ID" value="CUO74535.1"/>
    <property type="molecule type" value="Genomic_DNA"/>
</dbReference>
<dbReference type="Proteomes" id="UP000095390">
    <property type="component" value="Unassembled WGS sequence"/>
</dbReference>